<dbReference type="Proteomes" id="UP000278886">
    <property type="component" value="Chromosome"/>
</dbReference>
<dbReference type="KEGG" id="lyd:D7I47_06970"/>
<dbReference type="InterPro" id="IPR025234">
    <property type="entry name" value="YjzH-like"/>
</dbReference>
<gene>
    <name evidence="2" type="ORF">D7I47_06970</name>
</gene>
<feature type="domain" description="DUF2510" evidence="1">
    <location>
        <begin position="6"/>
        <end position="33"/>
    </location>
</feature>
<evidence type="ECO:0000313" key="2">
    <source>
        <dbReference type="EMBL" id="AYF98020.1"/>
    </source>
</evidence>
<evidence type="ECO:0000259" key="1">
    <source>
        <dbReference type="Pfam" id="PF10708"/>
    </source>
</evidence>
<keyword evidence="3" id="KW-1185">Reference proteome</keyword>
<reference evidence="3" key="1">
    <citation type="submission" date="2018-09" db="EMBL/GenBank/DDBJ databases">
        <title>Genome sequencing of strain 2DFWR-13.</title>
        <authorList>
            <person name="Heo J."/>
            <person name="Kim S.-J."/>
            <person name="Kwon S.-W."/>
        </authorList>
    </citation>
    <scope>NUCLEOTIDE SEQUENCE [LARGE SCALE GENOMIC DNA]</scope>
    <source>
        <strain evidence="3">2DFWR-13</strain>
    </source>
</reference>
<protein>
    <submittedName>
        <fullName evidence="2">DUF2510 domain-containing protein</fullName>
    </submittedName>
</protein>
<accession>A0A387BHK2</accession>
<dbReference type="OrthoDB" id="1698584at2"/>
<sequence length="128" mass="13558">MAKAQAGWYDDGQGRQRWWDGAAWTDQYQDPATGGGIGGFVERAQADAVSGAQPRPAPTGMSYVVLQVVLKEKFFGTGSGNLTELERAINAQAALGYRLHTITTASSGSTGFGGGDRIQATMVFEKLV</sequence>
<dbReference type="Pfam" id="PF13783">
    <property type="entry name" value="DUF4177"/>
    <property type="match status" value="1"/>
</dbReference>
<proteinExistence type="predicted"/>
<organism evidence="2 3">
    <name type="scientific">Protaetiibacter intestinalis</name>
    <dbReference type="NCBI Taxonomy" id="2419774"/>
    <lineage>
        <taxon>Bacteria</taxon>
        <taxon>Bacillati</taxon>
        <taxon>Actinomycetota</taxon>
        <taxon>Actinomycetes</taxon>
        <taxon>Micrococcales</taxon>
        <taxon>Microbacteriaceae</taxon>
        <taxon>Protaetiibacter</taxon>
    </lineage>
</organism>
<dbReference type="AlphaFoldDB" id="A0A387BHK2"/>
<evidence type="ECO:0000313" key="3">
    <source>
        <dbReference type="Proteomes" id="UP000278886"/>
    </source>
</evidence>
<dbReference type="EMBL" id="CP032630">
    <property type="protein sequence ID" value="AYF98020.1"/>
    <property type="molecule type" value="Genomic_DNA"/>
</dbReference>
<name>A0A387BHK2_9MICO</name>
<dbReference type="InterPro" id="IPR018929">
    <property type="entry name" value="DUF2510"/>
</dbReference>
<dbReference type="RefSeq" id="WP_120762368.1">
    <property type="nucleotide sequence ID" value="NZ_CP032630.1"/>
</dbReference>
<dbReference type="Pfam" id="PF10708">
    <property type="entry name" value="DUF2510"/>
    <property type="match status" value="1"/>
</dbReference>